<dbReference type="Gene3D" id="3.30.390.30">
    <property type="match status" value="1"/>
</dbReference>
<dbReference type="Proteomes" id="UP000807825">
    <property type="component" value="Unassembled WGS sequence"/>
</dbReference>
<dbReference type="Pfam" id="PF09335">
    <property type="entry name" value="VTT_dom"/>
    <property type="match status" value="1"/>
</dbReference>
<dbReference type="FunFam" id="3.50.50.60:FF:000379">
    <property type="entry name" value="Mercuric reductase"/>
    <property type="match status" value="1"/>
</dbReference>
<dbReference type="PROSITE" id="PS00076">
    <property type="entry name" value="PYRIDINE_REDOX_1"/>
    <property type="match status" value="1"/>
</dbReference>
<dbReference type="InterPro" id="IPR012999">
    <property type="entry name" value="Pyr_OxRdtase_I_AS"/>
</dbReference>
<feature type="transmembrane region" description="Helical" evidence="10">
    <location>
        <begin position="211"/>
        <end position="231"/>
    </location>
</feature>
<comment type="cofactor">
    <cofactor evidence="1">
        <name>FAD</name>
        <dbReference type="ChEBI" id="CHEBI:57692"/>
    </cofactor>
</comment>
<evidence type="ECO:0000256" key="4">
    <source>
        <dbReference type="ARBA" id="ARBA00022827"/>
    </source>
</evidence>
<dbReference type="Pfam" id="PF02852">
    <property type="entry name" value="Pyr_redox_dim"/>
    <property type="match status" value="1"/>
</dbReference>
<dbReference type="SUPFAM" id="SSF51905">
    <property type="entry name" value="FAD/NAD(P)-binding domain"/>
    <property type="match status" value="1"/>
</dbReference>
<dbReference type="PRINTS" id="PR00411">
    <property type="entry name" value="PNDRDTASEI"/>
</dbReference>
<keyword evidence="10" id="KW-0472">Membrane</keyword>
<evidence type="ECO:0000256" key="7">
    <source>
        <dbReference type="ARBA" id="ARBA00023157"/>
    </source>
</evidence>
<feature type="transmembrane region" description="Helical" evidence="10">
    <location>
        <begin position="96"/>
        <end position="117"/>
    </location>
</feature>
<organism evidence="14 15">
    <name type="scientific">Desulfomonile tiedjei</name>
    <dbReference type="NCBI Taxonomy" id="2358"/>
    <lineage>
        <taxon>Bacteria</taxon>
        <taxon>Pseudomonadati</taxon>
        <taxon>Thermodesulfobacteriota</taxon>
        <taxon>Desulfomonilia</taxon>
        <taxon>Desulfomonilales</taxon>
        <taxon>Desulfomonilaceae</taxon>
        <taxon>Desulfomonile</taxon>
    </lineage>
</organism>
<dbReference type="InterPro" id="IPR004099">
    <property type="entry name" value="Pyr_nucl-diS_OxRdtase_dimer"/>
</dbReference>
<dbReference type="PANTHER" id="PTHR43014">
    <property type="entry name" value="MERCURIC REDUCTASE"/>
    <property type="match status" value="1"/>
</dbReference>
<protein>
    <submittedName>
        <fullName evidence="14">FAD-containing oxidoreductase</fullName>
    </submittedName>
</protein>
<evidence type="ECO:0000256" key="3">
    <source>
        <dbReference type="ARBA" id="ARBA00022630"/>
    </source>
</evidence>
<dbReference type="InterPro" id="IPR023753">
    <property type="entry name" value="FAD/NAD-binding_dom"/>
</dbReference>
<feature type="domain" description="VTT" evidence="13">
    <location>
        <begin position="76"/>
        <end position="194"/>
    </location>
</feature>
<dbReference type="InterPro" id="IPR032816">
    <property type="entry name" value="VTT_dom"/>
</dbReference>
<evidence type="ECO:0000256" key="1">
    <source>
        <dbReference type="ARBA" id="ARBA00001974"/>
    </source>
</evidence>
<evidence type="ECO:0000259" key="12">
    <source>
        <dbReference type="Pfam" id="PF07992"/>
    </source>
</evidence>
<keyword evidence="4 9" id="KW-0274">FAD</keyword>
<keyword evidence="6 9" id="KW-0560">Oxidoreductase</keyword>
<evidence type="ECO:0000256" key="2">
    <source>
        <dbReference type="ARBA" id="ARBA00007532"/>
    </source>
</evidence>
<dbReference type="AlphaFoldDB" id="A0A9D6V147"/>
<dbReference type="PANTHER" id="PTHR43014:SF2">
    <property type="entry name" value="MERCURIC REDUCTASE"/>
    <property type="match status" value="1"/>
</dbReference>
<evidence type="ECO:0000256" key="9">
    <source>
        <dbReference type="RuleBase" id="RU003691"/>
    </source>
</evidence>
<dbReference type="GO" id="GO:0003955">
    <property type="term" value="F:NAD(P)H dehydrogenase (quinone) activity"/>
    <property type="evidence" value="ECO:0007669"/>
    <property type="project" value="TreeGrafter"/>
</dbReference>
<feature type="transmembrane region" description="Helical" evidence="10">
    <location>
        <begin position="62"/>
        <end position="89"/>
    </location>
</feature>
<evidence type="ECO:0000256" key="8">
    <source>
        <dbReference type="ARBA" id="ARBA00023284"/>
    </source>
</evidence>
<comment type="caution">
    <text evidence="14">The sequence shown here is derived from an EMBL/GenBank/DDBJ whole genome shotgun (WGS) entry which is preliminary data.</text>
</comment>
<evidence type="ECO:0000259" key="11">
    <source>
        <dbReference type="Pfam" id="PF02852"/>
    </source>
</evidence>
<keyword evidence="8 9" id="KW-0676">Redox-active center</keyword>
<evidence type="ECO:0000313" key="14">
    <source>
        <dbReference type="EMBL" id="MBI5248740.1"/>
    </source>
</evidence>
<proteinExistence type="inferred from homology"/>
<feature type="transmembrane region" description="Helical" evidence="10">
    <location>
        <begin position="171"/>
        <end position="191"/>
    </location>
</feature>
<dbReference type="SUPFAM" id="SSF55424">
    <property type="entry name" value="FAD/NAD-linked reductases, dimerisation (C-terminal) domain"/>
    <property type="match status" value="1"/>
</dbReference>
<dbReference type="Pfam" id="PF07992">
    <property type="entry name" value="Pyr_redox_2"/>
    <property type="match status" value="1"/>
</dbReference>
<keyword evidence="10" id="KW-0812">Transmembrane</keyword>
<feature type="domain" description="FAD/NAD(P)-binding" evidence="12">
    <location>
        <begin position="294"/>
        <end position="610"/>
    </location>
</feature>
<accession>A0A9D6V147</accession>
<dbReference type="GO" id="GO:0016668">
    <property type="term" value="F:oxidoreductase activity, acting on a sulfur group of donors, NAD(P) as acceptor"/>
    <property type="evidence" value="ECO:0007669"/>
    <property type="project" value="InterPro"/>
</dbReference>
<feature type="transmembrane region" description="Helical" evidence="10">
    <location>
        <begin position="296"/>
        <end position="317"/>
    </location>
</feature>
<evidence type="ECO:0000313" key="15">
    <source>
        <dbReference type="Proteomes" id="UP000807825"/>
    </source>
</evidence>
<feature type="transmembrane region" description="Helical" evidence="10">
    <location>
        <begin position="20"/>
        <end position="42"/>
    </location>
</feature>
<keyword evidence="7" id="KW-1015">Disulfide bond</keyword>
<evidence type="ECO:0000256" key="5">
    <source>
        <dbReference type="ARBA" id="ARBA00022857"/>
    </source>
</evidence>
<dbReference type="GO" id="GO:0050660">
    <property type="term" value="F:flavin adenine dinucleotide binding"/>
    <property type="evidence" value="ECO:0007669"/>
    <property type="project" value="TreeGrafter"/>
</dbReference>
<dbReference type="FunFam" id="3.30.390.30:FF:000001">
    <property type="entry name" value="Dihydrolipoyl dehydrogenase"/>
    <property type="match status" value="1"/>
</dbReference>
<evidence type="ECO:0000256" key="6">
    <source>
        <dbReference type="ARBA" id="ARBA00023002"/>
    </source>
</evidence>
<keyword evidence="5" id="KW-0521">NADP</keyword>
<keyword evidence="3 9" id="KW-0285">Flavoprotein</keyword>
<evidence type="ECO:0000259" key="13">
    <source>
        <dbReference type="Pfam" id="PF09335"/>
    </source>
</evidence>
<dbReference type="InterPro" id="IPR036188">
    <property type="entry name" value="FAD/NAD-bd_sf"/>
</dbReference>
<dbReference type="PRINTS" id="PR00368">
    <property type="entry name" value="FADPNR"/>
</dbReference>
<gene>
    <name evidence="14" type="ORF">HY912_04530</name>
</gene>
<dbReference type="InterPro" id="IPR016156">
    <property type="entry name" value="FAD/NAD-linked_Rdtase_dimer_sf"/>
</dbReference>
<dbReference type="NCBIfam" id="NF004991">
    <property type="entry name" value="PRK06370.1-3"/>
    <property type="match status" value="1"/>
</dbReference>
<reference evidence="14" key="1">
    <citation type="submission" date="2020-07" db="EMBL/GenBank/DDBJ databases">
        <title>Huge and variable diversity of episymbiotic CPR bacteria and DPANN archaea in groundwater ecosystems.</title>
        <authorList>
            <person name="He C.Y."/>
            <person name="Keren R."/>
            <person name="Whittaker M."/>
            <person name="Farag I.F."/>
            <person name="Doudna J."/>
            <person name="Cate J.H.D."/>
            <person name="Banfield J.F."/>
        </authorList>
    </citation>
    <scope>NUCLEOTIDE SEQUENCE</scope>
    <source>
        <strain evidence="14">NC_groundwater_1664_Pr3_B-0.1um_52_9</strain>
    </source>
</reference>
<sequence length="765" mass="82623">MKRPADELKMNASRIGERGYTRVILLPFIASGLIITLFFLPIRQYLIAALEWTQGLGVWGPIFLAGIYVLAAVLFLPGSVLTLGAGFLFGVPEGLLTVWIGANLGAFAAFLVGRTIAREWVAQKVKGNAKFAAIDDALGREGFKVVLLLRLSPVFPFDFLNYALGLTKVSFRNYALASLIGMLPGTLMYVYFGSAARSLTEVAAGKVEGGFAGQAFFWGGLAATIAVALFVTRLARRSLKAAETSTVAGPKTPQAVTTLLDQDVQVLPDDKHNRELVSNVHPHGWANPRPPERYNLVVIGAGTAGLVTAAGAAGLGARVALVERHLMGGDCLNYGCVPSKALIRSSRAYAEIRASKNYGIEVSDGIKIDFSSVMERLRRLRAGISHHDSAQRFKDLGVDVFLGHASFTGPNTIEVDGRSLHFKKAVIATGARAVHPGIKGLAEAGFLTNETVFSLTTRPSRLAVIGGGPIGCEMAQAFQRLGSQVILFHKNDHILDREDSDAAEIIQNRFIREGVMLILNSDLKEVELVNGDKVIHFEVGGKRDSVVVDEILVGAGRAPNVEYLNLEAAGVQYDTRKGVFVDDYLRTTNPAIFAAGDISMSHKFTHTADAAARIVIQNALFKGSKKLSALTVPWCTYTDPEIAHVGMYERDAEKQGIAVDTFVRPLAEVDRAMLDGEDEGFVKIHVKKGTDKILGATIVAAHAGEMISELTLAMVGKLGLGTISGVIHPYPTQAEAIKQAADAYNRTRLTPLVKTLFTKWLYWTR</sequence>
<comment type="similarity">
    <text evidence="2 9">Belongs to the class-I pyridine nucleotide-disulfide oxidoreductase family.</text>
</comment>
<dbReference type="Gene3D" id="3.50.50.60">
    <property type="entry name" value="FAD/NAD(P)-binding domain"/>
    <property type="match status" value="2"/>
</dbReference>
<feature type="domain" description="Pyridine nucleotide-disulphide oxidoreductase dimerisation" evidence="11">
    <location>
        <begin position="632"/>
        <end position="741"/>
    </location>
</feature>
<evidence type="ECO:0000256" key="10">
    <source>
        <dbReference type="SAM" id="Phobius"/>
    </source>
</evidence>
<dbReference type="EMBL" id="JACRDE010000135">
    <property type="protein sequence ID" value="MBI5248740.1"/>
    <property type="molecule type" value="Genomic_DNA"/>
</dbReference>
<keyword evidence="10" id="KW-1133">Transmembrane helix</keyword>
<name>A0A9D6V147_9BACT</name>